<evidence type="ECO:0000313" key="2">
    <source>
        <dbReference type="EMBL" id="KAL1117701.1"/>
    </source>
</evidence>
<dbReference type="AlphaFoldDB" id="A0ABD0Y2M3"/>
<name>A0ABD0Y2M3_9HEMI</name>
<keyword evidence="3" id="KW-1185">Reference proteome</keyword>
<feature type="compositionally biased region" description="Basic and acidic residues" evidence="1">
    <location>
        <begin position="591"/>
        <end position="602"/>
    </location>
</feature>
<feature type="compositionally biased region" description="Acidic residues" evidence="1">
    <location>
        <begin position="603"/>
        <end position="612"/>
    </location>
</feature>
<feature type="compositionally biased region" description="Basic and acidic residues" evidence="1">
    <location>
        <begin position="674"/>
        <end position="686"/>
    </location>
</feature>
<sequence length="737" mass="83573">MNMSAVDSGDAIGRGSGGGRERFYASARRAASGIGDGQAQSSEGMGSPQRLQRKSFPFEAKKSIGRIHIWSRKTEAMMFLVDSESFGAWCYGDRKSRPMNFDLKSTAEDGEEPNPVRTNELRTRDLVGRTKILTLLLLLGGIVLSNAQRITSEEDKSTAVVCGSDWRNLLQEAAFQTLTKYTGYTSSLDDKLQRDSMLWDRIQTAHFLRKTREDLGDRVKTGTLSESQNGEYRFEESGSMRCPGKDCWHEVGNTILAHWKVQKVEPDSFRIHIKVPFTHTSEDIYRYLGDKQVGHFENPSEKPDNPEKRLDNGPYVLKFVDIGEKGVYYPTAKPTGNYYTPAAVNWHPEFNPNSQTYDGFIPSVGPPGVPNFPFYKNIPIYVKPKVYNSDFVNEYRQTLNRYFQNPKIYEFRPSAEFVRYSEPDPLYASEGQSTERNYKYVTDPYSAQQAKYQEPVYVNLPPEDKQKDEKLSTSKIENEVSTAIKTEIVPKTLKEEPEKSRKQVEVSEKNVTEGEQPINVEKKRAKTESKDKLVREKTHLALSYLKWGQRIKTTTQITPTTDSPIEILEKVETQPTSEIPEFNNTNLENQSVHEEGTKKSDEELTEDTINNEDENKNKNIEIKDVSERTPEEIVTVLTTLGFHDDFTTQTENKESTEGVEKSGSADGIDSSLEDVGKGENRSRQLEENVGSESAVEPVSLIVSRISHSYSYKTSKGHVVKVKRFVSPNRTRKQPIGP</sequence>
<dbReference type="EMBL" id="JBFDAA010000015">
    <property type="protein sequence ID" value="KAL1117701.1"/>
    <property type="molecule type" value="Genomic_DNA"/>
</dbReference>
<proteinExistence type="predicted"/>
<gene>
    <name evidence="2" type="ORF">AAG570_004016</name>
</gene>
<evidence type="ECO:0000313" key="3">
    <source>
        <dbReference type="Proteomes" id="UP001558652"/>
    </source>
</evidence>
<organism evidence="2 3">
    <name type="scientific">Ranatra chinensis</name>
    <dbReference type="NCBI Taxonomy" id="642074"/>
    <lineage>
        <taxon>Eukaryota</taxon>
        <taxon>Metazoa</taxon>
        <taxon>Ecdysozoa</taxon>
        <taxon>Arthropoda</taxon>
        <taxon>Hexapoda</taxon>
        <taxon>Insecta</taxon>
        <taxon>Pterygota</taxon>
        <taxon>Neoptera</taxon>
        <taxon>Paraneoptera</taxon>
        <taxon>Hemiptera</taxon>
        <taxon>Heteroptera</taxon>
        <taxon>Panheteroptera</taxon>
        <taxon>Nepomorpha</taxon>
        <taxon>Nepidae</taxon>
        <taxon>Ranatrinae</taxon>
        <taxon>Ranatra</taxon>
    </lineage>
</organism>
<comment type="caution">
    <text evidence="2">The sequence shown here is derived from an EMBL/GenBank/DDBJ whole genome shotgun (WGS) entry which is preliminary data.</text>
</comment>
<protein>
    <submittedName>
        <fullName evidence="2">Uncharacterized protein</fullName>
    </submittedName>
</protein>
<feature type="compositionally biased region" description="Basic and acidic residues" evidence="1">
    <location>
        <begin position="645"/>
        <end position="660"/>
    </location>
</feature>
<evidence type="ECO:0000256" key="1">
    <source>
        <dbReference type="SAM" id="MobiDB-lite"/>
    </source>
</evidence>
<dbReference type="Proteomes" id="UP001558652">
    <property type="component" value="Unassembled WGS sequence"/>
</dbReference>
<feature type="region of interest" description="Disordered" evidence="1">
    <location>
        <begin position="588"/>
        <end position="618"/>
    </location>
</feature>
<reference evidence="2 3" key="1">
    <citation type="submission" date="2024-07" db="EMBL/GenBank/DDBJ databases">
        <title>Chromosome-level genome assembly of the water stick insect Ranatra chinensis (Heteroptera: Nepidae).</title>
        <authorList>
            <person name="Liu X."/>
        </authorList>
    </citation>
    <scope>NUCLEOTIDE SEQUENCE [LARGE SCALE GENOMIC DNA]</scope>
    <source>
        <strain evidence="2">Cailab_2021Rc</strain>
        <tissue evidence="2">Muscle</tissue>
    </source>
</reference>
<feature type="region of interest" description="Disordered" evidence="1">
    <location>
        <begin position="645"/>
        <end position="695"/>
    </location>
</feature>
<accession>A0ABD0Y2M3</accession>
<feature type="region of interest" description="Disordered" evidence="1">
    <location>
        <begin position="29"/>
        <end position="55"/>
    </location>
</feature>